<protein>
    <submittedName>
        <fullName evidence="2">Uncharacterized protein</fullName>
    </submittedName>
</protein>
<gene>
    <name evidence="2" type="ORF">LSALG_LOCUS15759</name>
</gene>
<accession>A0AA36DY02</accession>
<dbReference type="AlphaFoldDB" id="A0AA36DY02"/>
<evidence type="ECO:0000313" key="2">
    <source>
        <dbReference type="EMBL" id="CAI9275739.1"/>
    </source>
</evidence>
<dbReference type="EMBL" id="OX465079">
    <property type="protein sequence ID" value="CAI9275739.1"/>
    <property type="molecule type" value="Genomic_DNA"/>
</dbReference>
<proteinExistence type="predicted"/>
<name>A0AA36DY02_LACSI</name>
<evidence type="ECO:0000256" key="1">
    <source>
        <dbReference type="SAM" id="MobiDB-lite"/>
    </source>
</evidence>
<feature type="region of interest" description="Disordered" evidence="1">
    <location>
        <begin position="1"/>
        <end position="26"/>
    </location>
</feature>
<sequence length="244" mass="27051">MLRKSANPPLGGDDEGSGGDRKVRNTSGVENVIEAASLLKISPTISYDSNVPDLRPRAATTKDGFRFPDLQMMVEGSSIRGFQKQMCVSNDGNKEMKVVSGGGVASRVFTDLSLATVRPGFFLILPLPASIECFLSELLQNRSQHSLNLWMTNSIWIFVDLRLFDVDLVCISIWHKFEVLLTETHLAIVMEYAAGGEFDKITNVGRFSEDEGNCQSSLVIWWFLVRKIQKKATGTSRDRGKSKA</sequence>
<keyword evidence="3" id="KW-1185">Reference proteome</keyword>
<dbReference type="Proteomes" id="UP001177003">
    <property type="component" value="Chromosome 3"/>
</dbReference>
<organism evidence="2 3">
    <name type="scientific">Lactuca saligna</name>
    <name type="common">Willowleaf lettuce</name>
    <dbReference type="NCBI Taxonomy" id="75948"/>
    <lineage>
        <taxon>Eukaryota</taxon>
        <taxon>Viridiplantae</taxon>
        <taxon>Streptophyta</taxon>
        <taxon>Embryophyta</taxon>
        <taxon>Tracheophyta</taxon>
        <taxon>Spermatophyta</taxon>
        <taxon>Magnoliopsida</taxon>
        <taxon>eudicotyledons</taxon>
        <taxon>Gunneridae</taxon>
        <taxon>Pentapetalae</taxon>
        <taxon>asterids</taxon>
        <taxon>campanulids</taxon>
        <taxon>Asterales</taxon>
        <taxon>Asteraceae</taxon>
        <taxon>Cichorioideae</taxon>
        <taxon>Cichorieae</taxon>
        <taxon>Lactucinae</taxon>
        <taxon>Lactuca</taxon>
    </lineage>
</organism>
<evidence type="ECO:0000313" key="3">
    <source>
        <dbReference type="Proteomes" id="UP001177003"/>
    </source>
</evidence>
<reference evidence="2" key="1">
    <citation type="submission" date="2023-04" db="EMBL/GenBank/DDBJ databases">
        <authorList>
            <person name="Vijverberg K."/>
            <person name="Xiong W."/>
            <person name="Schranz E."/>
        </authorList>
    </citation>
    <scope>NUCLEOTIDE SEQUENCE</scope>
</reference>